<name>D5BYW7_NITHN</name>
<dbReference type="PROSITE" id="PS50943">
    <property type="entry name" value="HTH_CROC1"/>
    <property type="match status" value="1"/>
</dbReference>
<evidence type="ECO:0000313" key="2">
    <source>
        <dbReference type="EMBL" id="ADE14180.1"/>
    </source>
</evidence>
<dbReference type="InterPro" id="IPR001387">
    <property type="entry name" value="Cro/C1-type_HTH"/>
</dbReference>
<dbReference type="RefSeq" id="WP_013032072.1">
    <property type="nucleotide sequence ID" value="NC_013960.1"/>
</dbReference>
<dbReference type="eggNOG" id="COG1396">
    <property type="taxonomic scope" value="Bacteria"/>
</dbReference>
<dbReference type="SMART" id="SM00530">
    <property type="entry name" value="HTH_XRE"/>
    <property type="match status" value="1"/>
</dbReference>
<dbReference type="GO" id="GO:0003677">
    <property type="term" value="F:DNA binding"/>
    <property type="evidence" value="ECO:0007669"/>
    <property type="project" value="InterPro"/>
</dbReference>
<dbReference type="SUPFAM" id="SSF47413">
    <property type="entry name" value="lambda repressor-like DNA-binding domains"/>
    <property type="match status" value="1"/>
</dbReference>
<sequence length="110" mass="12395">MSTPIEYQTIKDEAGNPAFVVIPYAEFLRLRERAEHLVPQEVVERVVMEEMTPIRAWREHLGLTQGEVASRMAISQSAFAQMEASSAKVRKSTLRKIAGALGLHVEQLDF</sequence>
<dbReference type="OrthoDB" id="129597at2"/>
<keyword evidence="3" id="KW-1185">Reference proteome</keyword>
<evidence type="ECO:0000259" key="1">
    <source>
        <dbReference type="PROSITE" id="PS50943"/>
    </source>
</evidence>
<evidence type="ECO:0000313" key="3">
    <source>
        <dbReference type="Proteomes" id="UP000001844"/>
    </source>
</evidence>
<dbReference type="EMBL" id="CP001798">
    <property type="protein sequence ID" value="ADE14180.1"/>
    <property type="molecule type" value="Genomic_DNA"/>
</dbReference>
<dbReference type="InterPro" id="IPR010982">
    <property type="entry name" value="Lambda_DNA-bd_dom_sf"/>
</dbReference>
<organism evidence="2 3">
    <name type="scientific">Nitrosococcus halophilus (strain Nc4)</name>
    <dbReference type="NCBI Taxonomy" id="472759"/>
    <lineage>
        <taxon>Bacteria</taxon>
        <taxon>Pseudomonadati</taxon>
        <taxon>Pseudomonadota</taxon>
        <taxon>Gammaproteobacteria</taxon>
        <taxon>Chromatiales</taxon>
        <taxon>Chromatiaceae</taxon>
        <taxon>Nitrosococcus</taxon>
    </lineage>
</organism>
<dbReference type="AlphaFoldDB" id="D5BYW7"/>
<gene>
    <name evidence="2" type="ordered locus">Nhal_1007</name>
</gene>
<dbReference type="Proteomes" id="UP000001844">
    <property type="component" value="Chromosome"/>
</dbReference>
<dbReference type="KEGG" id="nhl:Nhal_1007"/>
<proteinExistence type="predicted"/>
<feature type="domain" description="HTH cro/C1-type" evidence="1">
    <location>
        <begin position="54"/>
        <end position="108"/>
    </location>
</feature>
<protein>
    <submittedName>
        <fullName evidence="2">Helix-turn-helix domain protein</fullName>
    </submittedName>
</protein>
<dbReference type="Pfam" id="PF13560">
    <property type="entry name" value="HTH_31"/>
    <property type="match status" value="1"/>
</dbReference>
<dbReference type="HOGENOM" id="CLU_136757_0_1_6"/>
<accession>D5BYW7</accession>
<dbReference type="STRING" id="472759.Nhal_1007"/>
<dbReference type="CDD" id="cd00093">
    <property type="entry name" value="HTH_XRE"/>
    <property type="match status" value="1"/>
</dbReference>
<dbReference type="Gene3D" id="1.10.260.40">
    <property type="entry name" value="lambda repressor-like DNA-binding domains"/>
    <property type="match status" value="1"/>
</dbReference>
<reference evidence="3" key="1">
    <citation type="submission" date="2010-04" db="EMBL/GenBank/DDBJ databases">
        <title>Complete genome sequence of Nitrosococcus halophilus Nc4, a salt-adapted, aerobic obligate ammonia-oxidizing sulfur purple bacterium.</title>
        <authorList>
            <consortium name="US DOE Joint Genome Institute"/>
            <person name="Campbell M.A."/>
            <person name="Malfatti S.A."/>
            <person name="Chain P.S.G."/>
            <person name="Heidelberg J.F."/>
            <person name="Ward B.B."/>
            <person name="Klotz M.G."/>
        </authorList>
    </citation>
    <scope>NUCLEOTIDE SEQUENCE [LARGE SCALE GENOMIC DNA]</scope>
    <source>
        <strain evidence="3">Nc4</strain>
    </source>
</reference>